<feature type="region of interest" description="Disordered" evidence="1">
    <location>
        <begin position="27"/>
        <end position="51"/>
    </location>
</feature>
<gene>
    <name evidence="2" type="ORF">BJY26_003018</name>
</gene>
<proteinExistence type="predicted"/>
<dbReference type="RefSeq" id="WP_179429018.1">
    <property type="nucleotide sequence ID" value="NZ_JACBZP010000001.1"/>
</dbReference>
<dbReference type="Proteomes" id="UP000539111">
    <property type="component" value="Unassembled WGS sequence"/>
</dbReference>
<name>A0A7Z0D4G4_9MICO</name>
<comment type="caution">
    <text evidence="2">The sequence shown here is derived from an EMBL/GenBank/DDBJ whole genome shotgun (WGS) entry which is preliminary data.</text>
</comment>
<evidence type="ECO:0000256" key="1">
    <source>
        <dbReference type="SAM" id="MobiDB-lite"/>
    </source>
</evidence>
<evidence type="ECO:0000313" key="3">
    <source>
        <dbReference type="Proteomes" id="UP000539111"/>
    </source>
</evidence>
<sequence length="51" mass="5711">MTGEKETSISGIEPDEVIDELDLDEEEASQIYSELDPQFPSTEVNDEYGES</sequence>
<organism evidence="2 3">
    <name type="scientific">Spelaeicoccus albus</name>
    <dbReference type="NCBI Taxonomy" id="1280376"/>
    <lineage>
        <taxon>Bacteria</taxon>
        <taxon>Bacillati</taxon>
        <taxon>Actinomycetota</taxon>
        <taxon>Actinomycetes</taxon>
        <taxon>Micrococcales</taxon>
        <taxon>Brevibacteriaceae</taxon>
        <taxon>Spelaeicoccus</taxon>
    </lineage>
</organism>
<reference evidence="2 3" key="1">
    <citation type="submission" date="2020-07" db="EMBL/GenBank/DDBJ databases">
        <title>Sequencing the genomes of 1000 actinobacteria strains.</title>
        <authorList>
            <person name="Klenk H.-P."/>
        </authorList>
    </citation>
    <scope>NUCLEOTIDE SEQUENCE [LARGE SCALE GENOMIC DNA]</scope>
    <source>
        <strain evidence="2 3">DSM 26341</strain>
    </source>
</reference>
<keyword evidence="3" id="KW-1185">Reference proteome</keyword>
<dbReference type="AlphaFoldDB" id="A0A7Z0D4G4"/>
<accession>A0A7Z0D4G4</accession>
<protein>
    <submittedName>
        <fullName evidence="2">Uncharacterized protein</fullName>
    </submittedName>
</protein>
<evidence type="ECO:0000313" key="2">
    <source>
        <dbReference type="EMBL" id="NYI68712.1"/>
    </source>
</evidence>
<dbReference type="EMBL" id="JACBZP010000001">
    <property type="protein sequence ID" value="NYI68712.1"/>
    <property type="molecule type" value="Genomic_DNA"/>
</dbReference>